<keyword evidence="2" id="KW-0479">Metal-binding</keyword>
<evidence type="ECO:0000313" key="10">
    <source>
        <dbReference type="Proteomes" id="UP000321337"/>
    </source>
</evidence>
<gene>
    <name evidence="9" type="ORF">TPL01_22080</name>
</gene>
<accession>A0A512L9C5</accession>
<dbReference type="GO" id="GO:0044781">
    <property type="term" value="P:bacterial-type flagellum organization"/>
    <property type="evidence" value="ECO:0007669"/>
    <property type="project" value="UniProtKB-KW"/>
</dbReference>
<evidence type="ECO:0000256" key="6">
    <source>
        <dbReference type="ARBA" id="ARBA00023125"/>
    </source>
</evidence>
<proteinExistence type="predicted"/>
<evidence type="ECO:0000256" key="3">
    <source>
        <dbReference type="ARBA" id="ARBA00022795"/>
    </source>
</evidence>
<dbReference type="Proteomes" id="UP000321337">
    <property type="component" value="Unassembled WGS sequence"/>
</dbReference>
<dbReference type="GO" id="GO:0045893">
    <property type="term" value="P:positive regulation of DNA-templated transcription"/>
    <property type="evidence" value="ECO:0007669"/>
    <property type="project" value="InterPro"/>
</dbReference>
<evidence type="ECO:0008006" key="11">
    <source>
        <dbReference type="Google" id="ProtNLM"/>
    </source>
</evidence>
<keyword evidence="1" id="KW-0963">Cytoplasm</keyword>
<name>A0A512L9C5_9PROT</name>
<dbReference type="Pfam" id="PF05280">
    <property type="entry name" value="FlhC"/>
    <property type="match status" value="1"/>
</dbReference>
<dbReference type="SUPFAM" id="SSF160930">
    <property type="entry name" value="FlhC-like"/>
    <property type="match status" value="1"/>
</dbReference>
<keyword evidence="8" id="KW-0804">Transcription</keyword>
<comment type="caution">
    <text evidence="9">The sequence shown here is derived from an EMBL/GenBank/DDBJ whole genome shotgun (WGS) entry which is preliminary data.</text>
</comment>
<keyword evidence="6" id="KW-0238">DNA-binding</keyword>
<organism evidence="9 10">
    <name type="scientific">Sulfuriferula plumbiphila</name>
    <dbReference type="NCBI Taxonomy" id="171865"/>
    <lineage>
        <taxon>Bacteria</taxon>
        <taxon>Pseudomonadati</taxon>
        <taxon>Pseudomonadota</taxon>
        <taxon>Betaproteobacteria</taxon>
        <taxon>Nitrosomonadales</taxon>
        <taxon>Sulfuricellaceae</taxon>
        <taxon>Sulfuriferula</taxon>
    </lineage>
</organism>
<keyword evidence="3" id="KW-1005">Bacterial flagellum biogenesis</keyword>
<keyword evidence="4" id="KW-0862">Zinc</keyword>
<keyword evidence="7" id="KW-0010">Activator</keyword>
<dbReference type="InterPro" id="IPR007944">
    <property type="entry name" value="FlhC"/>
</dbReference>
<evidence type="ECO:0000313" key="9">
    <source>
        <dbReference type="EMBL" id="GEP31070.1"/>
    </source>
</evidence>
<dbReference type="AlphaFoldDB" id="A0A512L9C5"/>
<evidence type="ECO:0000256" key="7">
    <source>
        <dbReference type="ARBA" id="ARBA00023159"/>
    </source>
</evidence>
<keyword evidence="10" id="KW-1185">Reference proteome</keyword>
<dbReference type="EMBL" id="BKAD01000023">
    <property type="protein sequence ID" value="GEP31070.1"/>
    <property type="molecule type" value="Genomic_DNA"/>
</dbReference>
<reference evidence="9 10" key="1">
    <citation type="submission" date="2019-07" db="EMBL/GenBank/DDBJ databases">
        <title>Whole genome shotgun sequence of Thiobacillus plumbophilus NBRC 107929.</title>
        <authorList>
            <person name="Hosoyama A."/>
            <person name="Uohara A."/>
            <person name="Ohji S."/>
            <person name="Ichikawa N."/>
        </authorList>
    </citation>
    <scope>NUCLEOTIDE SEQUENCE [LARGE SCALE GENOMIC DNA]</scope>
    <source>
        <strain evidence="9 10">NBRC 107929</strain>
    </source>
</reference>
<evidence type="ECO:0000256" key="4">
    <source>
        <dbReference type="ARBA" id="ARBA00022833"/>
    </source>
</evidence>
<evidence type="ECO:0000256" key="2">
    <source>
        <dbReference type="ARBA" id="ARBA00022723"/>
    </source>
</evidence>
<sequence length="204" mass="22813">MDTSYAERHIRALGLAKECAALGARIRTMEYVTGLTRGQLARLFFADRKSAPRGRPPDSPDWYHSANLLNRTEASIFVSTYRRIRELGFGPAEALVSGYKHYLAVCRVHPRISFDRAFDLASHMDGLWIVRAPNFSLLTCPVCASQYVTSVCAHPVTNHECPFCKLVNRYPRDPRIQMSFPVSALPDVTAIQLGVIALSKRMSG</sequence>
<dbReference type="GO" id="GO:0003677">
    <property type="term" value="F:DNA binding"/>
    <property type="evidence" value="ECO:0007669"/>
    <property type="project" value="UniProtKB-KW"/>
</dbReference>
<evidence type="ECO:0000256" key="1">
    <source>
        <dbReference type="ARBA" id="ARBA00022490"/>
    </source>
</evidence>
<dbReference type="RefSeq" id="WP_147073713.1">
    <property type="nucleotide sequence ID" value="NZ_AP021884.1"/>
</dbReference>
<dbReference type="GO" id="GO:1902208">
    <property type="term" value="P:regulation of bacterial-type flagellum assembly"/>
    <property type="evidence" value="ECO:0007669"/>
    <property type="project" value="InterPro"/>
</dbReference>
<dbReference type="GO" id="GO:0046872">
    <property type="term" value="F:metal ion binding"/>
    <property type="evidence" value="ECO:0007669"/>
    <property type="project" value="UniProtKB-KW"/>
</dbReference>
<keyword evidence="5" id="KW-0805">Transcription regulation</keyword>
<evidence type="ECO:0000256" key="8">
    <source>
        <dbReference type="ARBA" id="ARBA00023163"/>
    </source>
</evidence>
<evidence type="ECO:0000256" key="5">
    <source>
        <dbReference type="ARBA" id="ARBA00023015"/>
    </source>
</evidence>
<dbReference type="OrthoDB" id="8525736at2"/>
<protein>
    <recommendedName>
        <fullName evidence="11">Flagellar transcriptional regulator FlhC</fullName>
    </recommendedName>
</protein>